<protein>
    <submittedName>
        <fullName evidence="2">Uncharacterized protein</fullName>
    </submittedName>
</protein>
<evidence type="ECO:0000256" key="1">
    <source>
        <dbReference type="SAM" id="MobiDB-lite"/>
    </source>
</evidence>
<gene>
    <name evidence="2" type="ORF">DERP_014328</name>
</gene>
<reference evidence="2 3" key="2">
    <citation type="journal article" date="2022" name="Mol. Biol. Evol.">
        <title>Comparative Genomics Reveals Insights into the Divergent Evolution of Astigmatic Mites and Household Pest Adaptations.</title>
        <authorList>
            <person name="Xiong Q."/>
            <person name="Wan A.T."/>
            <person name="Liu X."/>
            <person name="Fung C.S."/>
            <person name="Xiao X."/>
            <person name="Malainual N."/>
            <person name="Hou J."/>
            <person name="Wang L."/>
            <person name="Wang M."/>
            <person name="Yang K.Y."/>
            <person name="Cui Y."/>
            <person name="Leung E.L."/>
            <person name="Nong W."/>
            <person name="Shin S.K."/>
            <person name="Au S.W."/>
            <person name="Jeong K.Y."/>
            <person name="Chew F.T."/>
            <person name="Hui J.H."/>
            <person name="Leung T.F."/>
            <person name="Tungtrongchitr A."/>
            <person name="Zhong N."/>
            <person name="Liu Z."/>
            <person name="Tsui S.K."/>
        </authorList>
    </citation>
    <scope>NUCLEOTIDE SEQUENCE [LARGE SCALE GENOMIC DNA]</scope>
    <source>
        <strain evidence="2">Derp</strain>
    </source>
</reference>
<feature type="region of interest" description="Disordered" evidence="1">
    <location>
        <begin position="1"/>
        <end position="28"/>
    </location>
</feature>
<organism evidence="2 3">
    <name type="scientific">Dermatophagoides pteronyssinus</name>
    <name type="common">European house dust mite</name>
    <dbReference type="NCBI Taxonomy" id="6956"/>
    <lineage>
        <taxon>Eukaryota</taxon>
        <taxon>Metazoa</taxon>
        <taxon>Ecdysozoa</taxon>
        <taxon>Arthropoda</taxon>
        <taxon>Chelicerata</taxon>
        <taxon>Arachnida</taxon>
        <taxon>Acari</taxon>
        <taxon>Acariformes</taxon>
        <taxon>Sarcoptiformes</taxon>
        <taxon>Astigmata</taxon>
        <taxon>Psoroptidia</taxon>
        <taxon>Analgoidea</taxon>
        <taxon>Pyroglyphidae</taxon>
        <taxon>Dermatophagoidinae</taxon>
        <taxon>Dermatophagoides</taxon>
    </lineage>
</organism>
<sequence>MFFSLYGKPRKHNDNNFPSSNHPSIQPSMTMDKKNYYGFLNYIILNNNDHDGYDQRRNNFRPMTTTNR</sequence>
<proteinExistence type="predicted"/>
<accession>A0ABQ8JWR4</accession>
<comment type="caution">
    <text evidence="2">The sequence shown here is derived from an EMBL/GenBank/DDBJ whole genome shotgun (WGS) entry which is preliminary data.</text>
</comment>
<reference evidence="2 3" key="1">
    <citation type="journal article" date="2018" name="J. Allergy Clin. Immunol.">
        <title>High-quality assembly of Dermatophagoides pteronyssinus genome and transcriptome reveals a wide range of novel allergens.</title>
        <authorList>
            <person name="Liu X.Y."/>
            <person name="Yang K.Y."/>
            <person name="Wang M.Q."/>
            <person name="Kwok J.S."/>
            <person name="Zeng X."/>
            <person name="Yang Z."/>
            <person name="Xiao X.J."/>
            <person name="Lau C.P."/>
            <person name="Li Y."/>
            <person name="Huang Z.M."/>
            <person name="Ba J.G."/>
            <person name="Yim A.K."/>
            <person name="Ouyang C.Y."/>
            <person name="Ngai S.M."/>
            <person name="Chan T.F."/>
            <person name="Leung E.L."/>
            <person name="Liu L."/>
            <person name="Liu Z.G."/>
            <person name="Tsui S.K."/>
        </authorList>
    </citation>
    <scope>NUCLEOTIDE SEQUENCE [LARGE SCALE GENOMIC DNA]</scope>
    <source>
        <strain evidence="2">Derp</strain>
    </source>
</reference>
<name>A0ABQ8JWR4_DERPT</name>
<keyword evidence="3" id="KW-1185">Reference proteome</keyword>
<evidence type="ECO:0000313" key="3">
    <source>
        <dbReference type="Proteomes" id="UP000887458"/>
    </source>
</evidence>
<dbReference type="Proteomes" id="UP000887458">
    <property type="component" value="Unassembled WGS sequence"/>
</dbReference>
<dbReference type="EMBL" id="NJHN03000001">
    <property type="protein sequence ID" value="KAH9427069.1"/>
    <property type="molecule type" value="Genomic_DNA"/>
</dbReference>
<feature type="compositionally biased region" description="Polar residues" evidence="1">
    <location>
        <begin position="15"/>
        <end position="28"/>
    </location>
</feature>
<evidence type="ECO:0000313" key="2">
    <source>
        <dbReference type="EMBL" id="KAH9427069.1"/>
    </source>
</evidence>